<dbReference type="EMBL" id="CALSDN010000002">
    <property type="protein sequence ID" value="CAH6719486.1"/>
    <property type="molecule type" value="Genomic_DNA"/>
</dbReference>
<keyword evidence="2" id="KW-1185">Reference proteome</keyword>
<dbReference type="Proteomes" id="UP001152531">
    <property type="component" value="Unassembled WGS sequence"/>
</dbReference>
<keyword evidence="1" id="KW-0378">Hydrolase</keyword>
<sequence>MILLPVVDNDVLIFDVEVVKELRTHGILGELSGTLASAPQQNNLLGLPLILTVYEILWLVDLGLGKLIDGTKLPVPQIMSPDRHKMINTNKGGSFYHVKYGYTQDQLSNEEISVDKFRCQVNESSYKVFKYLKSKGYWILPGLKFGGTFVAYPGDPILFHSHLIVEPISEVNYLDLVVSGRLATGVKKLFVIGDFEGIEDEDLHKEIKDIEIEGTSIGETESRDTELKDTELKDTELKDTESKNTESKNTESKNTESKNTESGDSISHNIHSIFSIEWAGFG</sequence>
<comment type="caution">
    <text evidence="1">The sequence shown here is derived from an EMBL/GenBank/DDBJ whole genome shotgun (WGS) entry which is preliminary data.</text>
</comment>
<evidence type="ECO:0000313" key="2">
    <source>
        <dbReference type="Proteomes" id="UP001152531"/>
    </source>
</evidence>
<protein>
    <submittedName>
        <fullName evidence="1">tRNA-splicing endonuclease subunit Sen34</fullName>
    </submittedName>
</protein>
<name>A0ACA9Y3F4_9ASCO</name>
<keyword evidence="1" id="KW-0255">Endonuclease</keyword>
<evidence type="ECO:0000313" key="1">
    <source>
        <dbReference type="EMBL" id="CAH6719486.1"/>
    </source>
</evidence>
<accession>A0ACA9Y3F4</accession>
<reference evidence="1" key="1">
    <citation type="submission" date="2022-06" db="EMBL/GenBank/DDBJ databases">
        <authorList>
            <person name="Legras J.-L."/>
            <person name="Devillers H."/>
            <person name="Grondin C."/>
        </authorList>
    </citation>
    <scope>NUCLEOTIDE SEQUENCE</scope>
    <source>
        <strain evidence="1">CLIB 1444</strain>
    </source>
</reference>
<keyword evidence="1" id="KW-0540">Nuclease</keyword>
<organism evidence="1 2">
    <name type="scientific">[Candida] jaroonii</name>
    <dbReference type="NCBI Taxonomy" id="467808"/>
    <lineage>
        <taxon>Eukaryota</taxon>
        <taxon>Fungi</taxon>
        <taxon>Dikarya</taxon>
        <taxon>Ascomycota</taxon>
        <taxon>Saccharomycotina</taxon>
        <taxon>Pichiomycetes</taxon>
        <taxon>Debaryomycetaceae</taxon>
        <taxon>Yamadazyma</taxon>
    </lineage>
</organism>
<proteinExistence type="predicted"/>
<gene>
    <name evidence="1" type="ORF">CLIB1444_02S09626</name>
</gene>